<comment type="similarity">
    <text evidence="2">Belongs to the SdhE FAD assembly factor family.</text>
</comment>
<keyword evidence="5" id="KW-0143">Chaperone</keyword>
<name>A0A3N2DY65_9GAMM</name>
<dbReference type="AlphaFoldDB" id="A0A3N2DY65"/>
<proteinExistence type="inferred from homology"/>
<dbReference type="OrthoDB" id="9180899at2"/>
<gene>
    <name evidence="6" type="ORF">EDC56_0240</name>
</gene>
<evidence type="ECO:0000256" key="1">
    <source>
        <dbReference type="ARBA" id="ARBA00004496"/>
    </source>
</evidence>
<sequence length="85" mass="10123">MISETEYKRIGWHSRRGMLELDLVLGPFYRDQLLKLADSEQQLYIKLLTCEDQDMFRWFLKAELPEDPEIATIVKLILEHNRSLA</sequence>
<evidence type="ECO:0000256" key="5">
    <source>
        <dbReference type="ARBA" id="ARBA00023186"/>
    </source>
</evidence>
<dbReference type="EMBL" id="RKHR01000003">
    <property type="protein sequence ID" value="ROS04727.1"/>
    <property type="molecule type" value="Genomic_DNA"/>
</dbReference>
<dbReference type="InterPro" id="IPR050531">
    <property type="entry name" value="SdhE_FAD_assembly_factor"/>
</dbReference>
<comment type="caution">
    <text evidence="6">The sequence shown here is derived from an EMBL/GenBank/DDBJ whole genome shotgun (WGS) entry which is preliminary data.</text>
</comment>
<evidence type="ECO:0000256" key="4">
    <source>
        <dbReference type="ARBA" id="ARBA00022490"/>
    </source>
</evidence>
<dbReference type="Proteomes" id="UP000275394">
    <property type="component" value="Unassembled WGS sequence"/>
</dbReference>
<dbReference type="SUPFAM" id="SSF109910">
    <property type="entry name" value="YgfY-like"/>
    <property type="match status" value="1"/>
</dbReference>
<keyword evidence="7" id="KW-1185">Reference proteome</keyword>
<dbReference type="GO" id="GO:0006105">
    <property type="term" value="P:succinate metabolic process"/>
    <property type="evidence" value="ECO:0007669"/>
    <property type="project" value="TreeGrafter"/>
</dbReference>
<dbReference type="RefSeq" id="WP_123710705.1">
    <property type="nucleotide sequence ID" value="NZ_RKHR01000003.1"/>
</dbReference>
<dbReference type="PANTHER" id="PTHR39585">
    <property type="entry name" value="FAD ASSEMBLY FACTOR SDHE"/>
    <property type="match status" value="1"/>
</dbReference>
<evidence type="ECO:0000256" key="2">
    <source>
        <dbReference type="ARBA" id="ARBA00008571"/>
    </source>
</evidence>
<dbReference type="Pfam" id="PF03937">
    <property type="entry name" value="Sdh5"/>
    <property type="match status" value="1"/>
</dbReference>
<dbReference type="Gene3D" id="1.10.150.250">
    <property type="entry name" value="Flavinator of succinate dehydrogenase"/>
    <property type="match status" value="1"/>
</dbReference>
<evidence type="ECO:0000313" key="6">
    <source>
        <dbReference type="EMBL" id="ROS04727.1"/>
    </source>
</evidence>
<reference evidence="6 7" key="1">
    <citation type="submission" date="2018-11" db="EMBL/GenBank/DDBJ databases">
        <title>Genomic Encyclopedia of Type Strains, Phase IV (KMG-IV): sequencing the most valuable type-strain genomes for metagenomic binning, comparative biology and taxonomic classification.</title>
        <authorList>
            <person name="Goeker M."/>
        </authorList>
    </citation>
    <scope>NUCLEOTIDE SEQUENCE [LARGE SCALE GENOMIC DNA]</scope>
    <source>
        <strain evidence="6 7">DSM 100316</strain>
    </source>
</reference>
<accession>A0A3N2DY65</accession>
<protein>
    <recommendedName>
        <fullName evidence="3">FAD assembly factor SdhE</fullName>
    </recommendedName>
</protein>
<keyword evidence="4" id="KW-0963">Cytoplasm</keyword>
<organism evidence="6 7">
    <name type="scientific">Sinobacterium caligoides</name>
    <dbReference type="NCBI Taxonomy" id="933926"/>
    <lineage>
        <taxon>Bacteria</taxon>
        <taxon>Pseudomonadati</taxon>
        <taxon>Pseudomonadota</taxon>
        <taxon>Gammaproteobacteria</taxon>
        <taxon>Cellvibrionales</taxon>
        <taxon>Spongiibacteraceae</taxon>
        <taxon>Sinobacterium</taxon>
    </lineage>
</organism>
<evidence type="ECO:0000313" key="7">
    <source>
        <dbReference type="Proteomes" id="UP000275394"/>
    </source>
</evidence>
<dbReference type="InterPro" id="IPR036714">
    <property type="entry name" value="SDH_sf"/>
</dbReference>
<dbReference type="GO" id="GO:0005737">
    <property type="term" value="C:cytoplasm"/>
    <property type="evidence" value="ECO:0007669"/>
    <property type="project" value="UniProtKB-SubCell"/>
</dbReference>
<comment type="subcellular location">
    <subcellularLocation>
        <location evidence="1">Cytoplasm</location>
    </subcellularLocation>
</comment>
<dbReference type="PANTHER" id="PTHR39585:SF1">
    <property type="entry name" value="FAD ASSEMBLY FACTOR SDHE"/>
    <property type="match status" value="1"/>
</dbReference>
<dbReference type="InterPro" id="IPR005631">
    <property type="entry name" value="SDH"/>
</dbReference>
<evidence type="ECO:0000256" key="3">
    <source>
        <dbReference type="ARBA" id="ARBA00019418"/>
    </source>
</evidence>